<gene>
    <name evidence="2" type="ORF">DCF19_17800</name>
</gene>
<dbReference type="Pfam" id="PF01738">
    <property type="entry name" value="DLH"/>
    <property type="match status" value="1"/>
</dbReference>
<sequence>MTNQNVTISALSGGSFNAYLAVPSTQPYAAIVLIQEILGVNQNMRQTADDYAKEGYLVLVPDLYWRLEPGVQLDSEVKAQFDKGFELLQAFDVDSGIEDLKASLSFLRQYPSRTGKVGSLGFCLGGKLAYLMAIRTDADANVSYYGVDIEKNLAEATKIQKPLILHMDENDEYVSPTAQASIQQGLKNNPLVTIYRYEGVSHGFSRAGSSAYRKEAAELARDRTLAFFKQNLGSAVMQGVTS</sequence>
<comment type="caution">
    <text evidence="2">The sequence shown here is derived from an EMBL/GenBank/DDBJ whole genome shotgun (WGS) entry which is preliminary data.</text>
</comment>
<organism evidence="2 3">
    <name type="scientific">Pseudanabaena frigida</name>
    <dbReference type="NCBI Taxonomy" id="945775"/>
    <lineage>
        <taxon>Bacteria</taxon>
        <taxon>Bacillati</taxon>
        <taxon>Cyanobacteriota</taxon>
        <taxon>Cyanophyceae</taxon>
        <taxon>Pseudanabaenales</taxon>
        <taxon>Pseudanabaenaceae</taxon>
        <taxon>Pseudanabaena</taxon>
    </lineage>
</organism>
<reference evidence="2 3" key="2">
    <citation type="submission" date="2018-06" db="EMBL/GenBank/DDBJ databases">
        <title>Metagenomic assembly of (sub)arctic Cyanobacteria and their associated microbiome from non-axenic cultures.</title>
        <authorList>
            <person name="Baurain D."/>
        </authorList>
    </citation>
    <scope>NUCLEOTIDE SEQUENCE [LARGE SCALE GENOMIC DNA]</scope>
    <source>
        <strain evidence="2">ULC066bin1</strain>
    </source>
</reference>
<dbReference type="EMBL" id="QBML01000027">
    <property type="protein sequence ID" value="PZO37915.1"/>
    <property type="molecule type" value="Genomic_DNA"/>
</dbReference>
<dbReference type="SUPFAM" id="SSF53474">
    <property type="entry name" value="alpha/beta-Hydrolases"/>
    <property type="match status" value="1"/>
</dbReference>
<reference evidence="2 3" key="1">
    <citation type="submission" date="2018-04" db="EMBL/GenBank/DDBJ databases">
        <authorList>
            <person name="Go L.Y."/>
            <person name="Mitchell J.A."/>
        </authorList>
    </citation>
    <scope>NUCLEOTIDE SEQUENCE [LARGE SCALE GENOMIC DNA]</scope>
    <source>
        <strain evidence="2">ULC066bin1</strain>
    </source>
</reference>
<dbReference type="PANTHER" id="PTHR46623">
    <property type="entry name" value="CARBOXYMETHYLENEBUTENOLIDASE-RELATED"/>
    <property type="match status" value="1"/>
</dbReference>
<accession>A0A2W4XTF5</accession>
<proteinExistence type="predicted"/>
<dbReference type="GO" id="GO:0016787">
    <property type="term" value="F:hydrolase activity"/>
    <property type="evidence" value="ECO:0007669"/>
    <property type="project" value="InterPro"/>
</dbReference>
<evidence type="ECO:0000259" key="1">
    <source>
        <dbReference type="Pfam" id="PF01738"/>
    </source>
</evidence>
<dbReference type="Proteomes" id="UP000249467">
    <property type="component" value="Unassembled WGS sequence"/>
</dbReference>
<dbReference type="InterPro" id="IPR002925">
    <property type="entry name" value="Dienelactn_hydro"/>
</dbReference>
<dbReference type="AlphaFoldDB" id="A0A2W4XTF5"/>
<dbReference type="InterPro" id="IPR029058">
    <property type="entry name" value="AB_hydrolase_fold"/>
</dbReference>
<evidence type="ECO:0000313" key="2">
    <source>
        <dbReference type="EMBL" id="PZO37915.1"/>
    </source>
</evidence>
<protein>
    <submittedName>
        <fullName evidence="2">Carboxymethylenebutenolidase</fullName>
    </submittedName>
</protein>
<name>A0A2W4XTF5_9CYAN</name>
<dbReference type="PANTHER" id="PTHR46623:SF6">
    <property type="entry name" value="ALPHA_BETA-HYDROLASES SUPERFAMILY PROTEIN"/>
    <property type="match status" value="1"/>
</dbReference>
<dbReference type="Gene3D" id="3.40.50.1820">
    <property type="entry name" value="alpha/beta hydrolase"/>
    <property type="match status" value="1"/>
</dbReference>
<feature type="domain" description="Dienelactone hydrolase" evidence="1">
    <location>
        <begin position="16"/>
        <end position="231"/>
    </location>
</feature>
<dbReference type="InterPro" id="IPR051049">
    <property type="entry name" value="Dienelactone_hydrolase-like"/>
</dbReference>
<evidence type="ECO:0000313" key="3">
    <source>
        <dbReference type="Proteomes" id="UP000249467"/>
    </source>
</evidence>